<sequence>MRAVIQRASSATLHIDGQLHASIGTGFVILLGIHVDDTAVDVDYLVGKIHGMRIFSDAEGKMNLSLEQVSGQLLLVSQFTLYADTRKGNRPSYLASARPEQAIPLYELMIEKLSNAMGAPIQTGVFGADMQVSLCNDGPVTIIIDSKNNAL</sequence>
<dbReference type="PANTHER" id="PTHR10472">
    <property type="entry name" value="D-TYROSYL-TRNA TYR DEACYLASE"/>
    <property type="match status" value="1"/>
</dbReference>
<proteinExistence type="inferred from homology"/>
<gene>
    <name evidence="2 3" type="primary">dtd</name>
    <name evidence="3" type="ORF">PQG45_02135</name>
</gene>
<dbReference type="HAMAP" id="MF_00518">
    <property type="entry name" value="Deacylase_Dtd"/>
    <property type="match status" value="1"/>
</dbReference>
<dbReference type="EMBL" id="JAVNWW010000001">
    <property type="protein sequence ID" value="MDU0807829.1"/>
    <property type="molecule type" value="Genomic_DNA"/>
</dbReference>
<feature type="short sequence motif" description="Gly-cisPro motif, important for rejection of L-amino acids" evidence="2">
    <location>
        <begin position="138"/>
        <end position="139"/>
    </location>
</feature>
<dbReference type="GO" id="GO:0051499">
    <property type="term" value="F:D-aminoacyl-tRNA deacylase activity"/>
    <property type="evidence" value="ECO:0007669"/>
    <property type="project" value="UniProtKB-EC"/>
</dbReference>
<comment type="similarity">
    <text evidence="1 2">Belongs to the DTD family.</text>
</comment>
<keyword evidence="2" id="KW-0694">RNA-binding</keyword>
<keyword evidence="2 3" id="KW-0378">Hydrolase</keyword>
<comment type="caution">
    <text evidence="3">The sequence shown here is derived from an EMBL/GenBank/DDBJ whole genome shotgun (WGS) entry which is preliminary data.</text>
</comment>
<dbReference type="InterPro" id="IPR023509">
    <property type="entry name" value="DTD-like_sf"/>
</dbReference>
<keyword evidence="2" id="KW-0820">tRNA-binding</keyword>
<dbReference type="EC" id="3.1.1.-" evidence="2"/>
<dbReference type="EC" id="3.1.1.96" evidence="2"/>
<comment type="domain">
    <text evidence="2">A Gly-cisPro motif from one monomer fits into the active site of the other monomer to allow specific chiral rejection of L-amino acids.</text>
</comment>
<protein>
    <recommendedName>
        <fullName evidence="2">D-aminoacyl-tRNA deacylase</fullName>
        <shortName evidence="2">DTD</shortName>
        <ecNumber evidence="2">3.1.1.96</ecNumber>
    </recommendedName>
    <alternativeName>
        <fullName evidence="2">Gly-tRNA(Ala) deacylase</fullName>
        <ecNumber evidence="2">3.1.1.-</ecNumber>
    </alternativeName>
</protein>
<comment type="catalytic activity">
    <reaction evidence="2">
        <text>glycyl-tRNA(Ala) + H2O = tRNA(Ala) + glycine + H(+)</text>
        <dbReference type="Rhea" id="RHEA:53744"/>
        <dbReference type="Rhea" id="RHEA-COMP:9657"/>
        <dbReference type="Rhea" id="RHEA-COMP:13640"/>
        <dbReference type="ChEBI" id="CHEBI:15377"/>
        <dbReference type="ChEBI" id="CHEBI:15378"/>
        <dbReference type="ChEBI" id="CHEBI:57305"/>
        <dbReference type="ChEBI" id="CHEBI:78442"/>
        <dbReference type="ChEBI" id="CHEBI:78522"/>
    </reaction>
</comment>
<comment type="subcellular location">
    <subcellularLocation>
        <location evidence="2">Cytoplasm</location>
    </subcellularLocation>
</comment>
<dbReference type="PANTHER" id="PTHR10472:SF5">
    <property type="entry name" value="D-AMINOACYL-TRNA DEACYLASE 1"/>
    <property type="match status" value="1"/>
</dbReference>
<reference evidence="3 4" key="1">
    <citation type="submission" date="2023-09" db="EMBL/GenBank/DDBJ databases">
        <title>Aquirufa genomes.</title>
        <authorList>
            <person name="Pitt A."/>
        </authorList>
    </citation>
    <scope>NUCLEOTIDE SEQUENCE [LARGE SCALE GENOMIC DNA]</scope>
    <source>
        <strain evidence="3 4">LEOWEIH-7C</strain>
    </source>
</reference>
<dbReference type="SUPFAM" id="SSF69500">
    <property type="entry name" value="DTD-like"/>
    <property type="match status" value="1"/>
</dbReference>
<dbReference type="Proteomes" id="UP001249959">
    <property type="component" value="Unassembled WGS sequence"/>
</dbReference>
<evidence type="ECO:0000313" key="3">
    <source>
        <dbReference type="EMBL" id="MDU0807829.1"/>
    </source>
</evidence>
<organism evidence="3 4">
    <name type="scientific">Aquirufa regiilacus</name>
    <dbReference type="NCBI Taxonomy" id="3024868"/>
    <lineage>
        <taxon>Bacteria</taxon>
        <taxon>Pseudomonadati</taxon>
        <taxon>Bacteroidota</taxon>
        <taxon>Cytophagia</taxon>
        <taxon>Cytophagales</taxon>
        <taxon>Flectobacillaceae</taxon>
        <taxon>Aquirufa</taxon>
    </lineage>
</organism>
<dbReference type="RefSeq" id="WP_316070223.1">
    <property type="nucleotide sequence ID" value="NZ_JAVNWW010000001.1"/>
</dbReference>
<keyword evidence="2" id="KW-0963">Cytoplasm</keyword>
<dbReference type="Pfam" id="PF02580">
    <property type="entry name" value="Tyr_Deacylase"/>
    <property type="match status" value="1"/>
</dbReference>
<dbReference type="InterPro" id="IPR003732">
    <property type="entry name" value="Daa-tRNA_deacyls_DTD"/>
</dbReference>
<comment type="function">
    <text evidence="2">An aminoacyl-tRNA editing enzyme that deacylates mischarged D-aminoacyl-tRNAs. Also deacylates mischarged glycyl-tRNA(Ala), protecting cells against glycine mischarging by AlaRS. Acts via tRNA-based rather than protein-based catalysis; rejects L-amino acids rather than detecting D-amino acids in the active site. By recycling D-aminoacyl-tRNA to D-amino acids and free tRNA molecules, this enzyme counteracts the toxicity associated with the formation of D-aminoacyl-tRNA entities in vivo and helps enforce protein L-homochirality.</text>
</comment>
<comment type="subunit">
    <text evidence="2">Homodimer.</text>
</comment>
<name>A0ABU3TPN3_9BACT</name>
<accession>A0ABU3TPN3</accession>
<evidence type="ECO:0000313" key="4">
    <source>
        <dbReference type="Proteomes" id="UP001249959"/>
    </source>
</evidence>
<keyword evidence="4" id="KW-1185">Reference proteome</keyword>
<dbReference type="NCBIfam" id="TIGR00256">
    <property type="entry name" value="D-aminoacyl-tRNA deacylase"/>
    <property type="match status" value="1"/>
</dbReference>
<evidence type="ECO:0000256" key="1">
    <source>
        <dbReference type="ARBA" id="ARBA00009673"/>
    </source>
</evidence>
<dbReference type="Gene3D" id="3.50.80.10">
    <property type="entry name" value="D-tyrosyl-tRNA(Tyr) deacylase"/>
    <property type="match status" value="1"/>
</dbReference>
<comment type="catalytic activity">
    <reaction evidence="2">
        <text>a D-aminoacyl-tRNA + H2O = a tRNA + a D-alpha-amino acid + H(+)</text>
        <dbReference type="Rhea" id="RHEA:13953"/>
        <dbReference type="Rhea" id="RHEA-COMP:10123"/>
        <dbReference type="Rhea" id="RHEA-COMP:10124"/>
        <dbReference type="ChEBI" id="CHEBI:15377"/>
        <dbReference type="ChEBI" id="CHEBI:15378"/>
        <dbReference type="ChEBI" id="CHEBI:59871"/>
        <dbReference type="ChEBI" id="CHEBI:78442"/>
        <dbReference type="ChEBI" id="CHEBI:79333"/>
        <dbReference type="EC" id="3.1.1.96"/>
    </reaction>
</comment>
<evidence type="ECO:0000256" key="2">
    <source>
        <dbReference type="HAMAP-Rule" id="MF_00518"/>
    </source>
</evidence>
<dbReference type="CDD" id="cd00563">
    <property type="entry name" value="Dtyr_deacylase"/>
    <property type="match status" value="1"/>
</dbReference>